<keyword evidence="3" id="KW-0697">Rotamase</keyword>
<dbReference type="InterPro" id="IPR019734">
    <property type="entry name" value="TPR_rpt"/>
</dbReference>
<accession>A0A830HHW0</accession>
<evidence type="ECO:0000313" key="7">
    <source>
        <dbReference type="EMBL" id="GHP05211.1"/>
    </source>
</evidence>
<feature type="compositionally biased region" description="Gly residues" evidence="6">
    <location>
        <begin position="12"/>
        <end position="22"/>
    </location>
</feature>
<keyword evidence="8" id="KW-1185">Reference proteome</keyword>
<sequence>MVKLEEVEPDNGNGGNDGGNGVGQSATGVFTPMGTTAAQALPTLAIEPRGKLGLPTPPTTNAPMQDKYEYIDAIKAVGNQYFKAGDFDAAGPTYTDAVRAALAFYPDEQGGKNAMLADEKIAPIIAKCYSNSAMAALKVKQPTLARDMCNSGLECRPTGDDKVKLLTRKADAHLALDDADDAVECLQAALAVDPNNVTCKRKLYDAKQALKASRKAEAERSKQLFGGAATTSTPAQGAAAASGGDDDGWWYKSKIEAARKILFDDREERKAFHAFVDVLTEAIKKGWDVHARAACAGAVVAAAQVELKRPKTEDGGGGDDEASENEPVGDHTKVIFYGNLYAKLSHVLERRSVALASGTAIDKDVPSYEVHRLMGRSYFARGELEECSLHYGEFLAQAPRVPTRDEAAAGAGASSSSPAAHAARRSGAQAREQIADVHMQLAFCSDKLRAPTAQAIDHVKAALSYTSVPGHQRTCHENLGRLLRIVGATEEAEEHEAEAASIKVTS</sequence>
<dbReference type="GO" id="GO:0003755">
    <property type="term" value="F:peptidyl-prolyl cis-trans isomerase activity"/>
    <property type="evidence" value="ECO:0007669"/>
    <property type="project" value="UniProtKB-EC"/>
</dbReference>
<dbReference type="PROSITE" id="PS50005">
    <property type="entry name" value="TPR"/>
    <property type="match status" value="1"/>
</dbReference>
<feature type="compositionally biased region" description="Low complexity" evidence="6">
    <location>
        <begin position="408"/>
        <end position="431"/>
    </location>
</feature>
<reference evidence="7" key="1">
    <citation type="submission" date="2020-10" db="EMBL/GenBank/DDBJ databases">
        <title>Unveiling of a novel bifunctional photoreceptor, Dualchrome1, isolated from a cosmopolitan green alga.</title>
        <authorList>
            <person name="Suzuki S."/>
            <person name="Kawachi M."/>
        </authorList>
    </citation>
    <scope>NUCLEOTIDE SEQUENCE</scope>
    <source>
        <strain evidence="7">NIES 2893</strain>
    </source>
</reference>
<protein>
    <recommendedName>
        <fullName evidence="2">peptidylprolyl isomerase</fullName>
        <ecNumber evidence="2">5.2.1.8</ecNumber>
    </recommendedName>
</protein>
<evidence type="ECO:0000256" key="2">
    <source>
        <dbReference type="ARBA" id="ARBA00013194"/>
    </source>
</evidence>
<feature type="region of interest" description="Disordered" evidence="6">
    <location>
        <begin position="405"/>
        <end position="431"/>
    </location>
</feature>
<comment type="caution">
    <text evidence="7">The sequence shown here is derived from an EMBL/GenBank/DDBJ whole genome shotgun (WGS) entry which is preliminary data.</text>
</comment>
<dbReference type="InterPro" id="IPR011990">
    <property type="entry name" value="TPR-like_helical_dom_sf"/>
</dbReference>
<evidence type="ECO:0000256" key="4">
    <source>
        <dbReference type="ARBA" id="ARBA00023235"/>
    </source>
</evidence>
<feature type="compositionally biased region" description="Low complexity" evidence="6">
    <location>
        <begin position="226"/>
        <end position="243"/>
    </location>
</feature>
<feature type="region of interest" description="Disordered" evidence="6">
    <location>
        <begin position="1"/>
        <end position="26"/>
    </location>
</feature>
<evidence type="ECO:0000256" key="5">
    <source>
        <dbReference type="PROSITE-ProRule" id="PRU00339"/>
    </source>
</evidence>
<evidence type="ECO:0000256" key="6">
    <source>
        <dbReference type="SAM" id="MobiDB-lite"/>
    </source>
</evidence>
<gene>
    <name evidence="7" type="ORF">PPROV_000396300</name>
</gene>
<dbReference type="InterPro" id="IPR050754">
    <property type="entry name" value="FKBP4/5/8-like"/>
</dbReference>
<dbReference type="AlphaFoldDB" id="A0A830HHW0"/>
<comment type="catalytic activity">
    <reaction evidence="1">
        <text>[protein]-peptidylproline (omega=180) = [protein]-peptidylproline (omega=0)</text>
        <dbReference type="Rhea" id="RHEA:16237"/>
        <dbReference type="Rhea" id="RHEA-COMP:10747"/>
        <dbReference type="Rhea" id="RHEA-COMP:10748"/>
        <dbReference type="ChEBI" id="CHEBI:83833"/>
        <dbReference type="ChEBI" id="CHEBI:83834"/>
        <dbReference type="EC" id="5.2.1.8"/>
    </reaction>
</comment>
<dbReference type="EMBL" id="BNJQ01000009">
    <property type="protein sequence ID" value="GHP05211.1"/>
    <property type="molecule type" value="Genomic_DNA"/>
</dbReference>
<dbReference type="EC" id="5.2.1.8" evidence="2"/>
<keyword evidence="4 7" id="KW-0413">Isomerase</keyword>
<evidence type="ECO:0000256" key="1">
    <source>
        <dbReference type="ARBA" id="ARBA00000971"/>
    </source>
</evidence>
<dbReference type="Proteomes" id="UP000660262">
    <property type="component" value="Unassembled WGS sequence"/>
</dbReference>
<feature type="region of interest" description="Disordered" evidence="6">
    <location>
        <begin position="221"/>
        <end position="244"/>
    </location>
</feature>
<dbReference type="PANTHER" id="PTHR46512:SF9">
    <property type="entry name" value="PEPTIDYLPROLYL ISOMERASE"/>
    <property type="match status" value="1"/>
</dbReference>
<dbReference type="PANTHER" id="PTHR46512">
    <property type="entry name" value="PEPTIDYLPROLYL ISOMERASE"/>
    <property type="match status" value="1"/>
</dbReference>
<keyword evidence="5" id="KW-0802">TPR repeat</keyword>
<proteinExistence type="predicted"/>
<feature type="repeat" description="TPR" evidence="5">
    <location>
        <begin position="163"/>
        <end position="196"/>
    </location>
</feature>
<dbReference type="OrthoDB" id="348005at2759"/>
<organism evidence="7 8">
    <name type="scientific">Pycnococcus provasolii</name>
    <dbReference type="NCBI Taxonomy" id="41880"/>
    <lineage>
        <taxon>Eukaryota</taxon>
        <taxon>Viridiplantae</taxon>
        <taxon>Chlorophyta</taxon>
        <taxon>Pseudoscourfieldiophyceae</taxon>
        <taxon>Pseudoscourfieldiales</taxon>
        <taxon>Pycnococcaceae</taxon>
        <taxon>Pycnococcus</taxon>
    </lineage>
</organism>
<dbReference type="SUPFAM" id="SSF48452">
    <property type="entry name" value="TPR-like"/>
    <property type="match status" value="1"/>
</dbReference>
<dbReference type="Gene3D" id="1.25.40.10">
    <property type="entry name" value="Tetratricopeptide repeat domain"/>
    <property type="match status" value="2"/>
</dbReference>
<evidence type="ECO:0000313" key="8">
    <source>
        <dbReference type="Proteomes" id="UP000660262"/>
    </source>
</evidence>
<dbReference type="SMART" id="SM00028">
    <property type="entry name" value="TPR"/>
    <property type="match status" value="4"/>
</dbReference>
<name>A0A830HHW0_9CHLO</name>
<evidence type="ECO:0000256" key="3">
    <source>
        <dbReference type="ARBA" id="ARBA00023110"/>
    </source>
</evidence>
<dbReference type="Pfam" id="PF13181">
    <property type="entry name" value="TPR_8"/>
    <property type="match status" value="1"/>
</dbReference>